<dbReference type="InterPro" id="IPR003938">
    <property type="entry name" value="K_chnl_volt-dep_EAG/ELK/ERG"/>
</dbReference>
<keyword evidence="2" id="KW-0472">Membrane</keyword>
<dbReference type="AlphaFoldDB" id="A0AAJ7RKB4"/>
<evidence type="ECO:0000313" key="4">
    <source>
        <dbReference type="Proteomes" id="UP000694920"/>
    </source>
</evidence>
<dbReference type="PANTHER" id="PTHR45689:SF14">
    <property type="entry name" value="CYCLIC NUCLEOTIDE-GATED CATION CHANNEL SUBUNIT A-LIKE PROTEIN"/>
    <property type="match status" value="1"/>
</dbReference>
<gene>
    <name evidence="5" type="primary">LOC107269420</name>
</gene>
<proteinExistence type="predicted"/>
<evidence type="ECO:0000256" key="2">
    <source>
        <dbReference type="SAM" id="Phobius"/>
    </source>
</evidence>
<dbReference type="SUPFAM" id="SSF51206">
    <property type="entry name" value="cAMP-binding domain-like"/>
    <property type="match status" value="1"/>
</dbReference>
<keyword evidence="1" id="KW-0813">Transport</keyword>
<feature type="transmembrane region" description="Helical" evidence="2">
    <location>
        <begin position="245"/>
        <end position="267"/>
    </location>
</feature>
<dbReference type="Pfam" id="PF00027">
    <property type="entry name" value="cNMP_binding"/>
    <property type="match status" value="1"/>
</dbReference>
<dbReference type="InterPro" id="IPR000595">
    <property type="entry name" value="cNMP-bd_dom"/>
</dbReference>
<name>A0AAJ7RKB4_CEPCN</name>
<dbReference type="RefSeq" id="XP_024942504.1">
    <property type="nucleotide sequence ID" value="XM_025086736.1"/>
</dbReference>
<dbReference type="PROSITE" id="PS50042">
    <property type="entry name" value="CNMP_BINDING_3"/>
    <property type="match status" value="1"/>
</dbReference>
<dbReference type="GO" id="GO:0003254">
    <property type="term" value="P:regulation of membrane depolarization"/>
    <property type="evidence" value="ECO:0007669"/>
    <property type="project" value="TreeGrafter"/>
</dbReference>
<dbReference type="PRINTS" id="PR01463">
    <property type="entry name" value="EAGCHANLFMLY"/>
</dbReference>
<dbReference type="InterPro" id="IPR014710">
    <property type="entry name" value="RmlC-like_jellyroll"/>
</dbReference>
<evidence type="ECO:0000256" key="1">
    <source>
        <dbReference type="ARBA" id="ARBA00023303"/>
    </source>
</evidence>
<evidence type="ECO:0000313" key="5">
    <source>
        <dbReference type="RefSeq" id="XP_024942504.1"/>
    </source>
</evidence>
<dbReference type="CDD" id="cd00038">
    <property type="entry name" value="CAP_ED"/>
    <property type="match status" value="1"/>
</dbReference>
<dbReference type="InterPro" id="IPR018490">
    <property type="entry name" value="cNMP-bd_dom_sf"/>
</dbReference>
<keyword evidence="4" id="KW-1185">Reference proteome</keyword>
<accession>A0AAJ7RKB4</accession>
<organism evidence="4 5">
    <name type="scientific">Cephus cinctus</name>
    <name type="common">Wheat stem sawfly</name>
    <dbReference type="NCBI Taxonomy" id="211228"/>
    <lineage>
        <taxon>Eukaryota</taxon>
        <taxon>Metazoa</taxon>
        <taxon>Ecdysozoa</taxon>
        <taxon>Arthropoda</taxon>
        <taxon>Hexapoda</taxon>
        <taxon>Insecta</taxon>
        <taxon>Pterygota</taxon>
        <taxon>Neoptera</taxon>
        <taxon>Endopterygota</taxon>
        <taxon>Hymenoptera</taxon>
        <taxon>Cephoidea</taxon>
        <taxon>Cephidae</taxon>
        <taxon>Cephus</taxon>
    </lineage>
</organism>
<keyword evidence="1" id="KW-0407">Ion channel</keyword>
<dbReference type="Gene3D" id="2.60.120.10">
    <property type="entry name" value="Jelly Rolls"/>
    <property type="match status" value="1"/>
</dbReference>
<feature type="transmembrane region" description="Helical" evidence="2">
    <location>
        <begin position="131"/>
        <end position="152"/>
    </location>
</feature>
<dbReference type="Gene3D" id="1.10.287.630">
    <property type="entry name" value="Helix hairpin bin"/>
    <property type="match status" value="1"/>
</dbReference>
<dbReference type="InterPro" id="IPR051413">
    <property type="entry name" value="K/Na_HCN_channel"/>
</dbReference>
<feature type="domain" description="Cyclic nucleotide-binding" evidence="3">
    <location>
        <begin position="456"/>
        <end position="556"/>
    </location>
</feature>
<dbReference type="GO" id="GO:0005249">
    <property type="term" value="F:voltage-gated potassium channel activity"/>
    <property type="evidence" value="ECO:0007669"/>
    <property type="project" value="InterPro"/>
</dbReference>
<keyword evidence="2" id="KW-1133">Transmembrane helix</keyword>
<reference evidence="5" key="1">
    <citation type="submission" date="2025-08" db="UniProtKB">
        <authorList>
            <consortium name="RefSeq"/>
        </authorList>
    </citation>
    <scope>IDENTIFICATION</scope>
</reference>
<dbReference type="GeneID" id="107269420"/>
<dbReference type="PANTHER" id="PTHR45689">
    <property type="entry name" value="I[[H]] CHANNEL, ISOFORM E"/>
    <property type="match status" value="1"/>
</dbReference>
<dbReference type="GO" id="GO:0098855">
    <property type="term" value="C:HCN channel complex"/>
    <property type="evidence" value="ECO:0007669"/>
    <property type="project" value="TreeGrafter"/>
</dbReference>
<feature type="transmembrane region" description="Helical" evidence="2">
    <location>
        <begin position="103"/>
        <end position="125"/>
    </location>
</feature>
<keyword evidence="1" id="KW-0406">Ion transport</keyword>
<evidence type="ECO:0000259" key="3">
    <source>
        <dbReference type="PROSITE" id="PS50042"/>
    </source>
</evidence>
<sequence>MKTRISQFTRDTYNKKKRGLDVHACELSKGSDSYLPKLLPNARLTARLKRRFQKIIILSVKHPFTRWHFRSRAAVAFEKKRHGRSSHWWVIHPYSLFRFGWDVIMSFTYIYSFLAFPYMISYYVLSGTSNLNIFNVLIPSYVICLADVLVNFNTAYTSTASHEIFLDPILIARHYAQEYFLVDLISSLPYSWLFGKYILPPGENTNFPAILVELLPLVKLFRLPTLRKYVKQCSAACGIYNVYEIFLWLALLSVLICHWSACLIYGYPFFAMHVGKTGLQKSNAWFVKSDTLRKSAGDIYLSSLHIGVSELWSASFVEIQPHESADDTIRCLLMVFGKGYTIYIIGMFLKIFQNFITIIIESINFEYLFSLVVILELIMCHVAPELQYHQIMSEVNQYAQDKSLPKNLKDKLIIYYEYRYQGSYFKEHTITATLPSHLKHEIIVHTSHGILDNATIFYGLPRTLTTSIMATLKPDIYLKDDIIFKCDAEGDYMYFIASGTVVLITRSGKEVCHLEDGAYFGETVLVYPERRREVTVIALEICELLRFDRKDFNKIVPSNSDFFARLEKIAKARLDLLNEK</sequence>
<dbReference type="GO" id="GO:0035725">
    <property type="term" value="P:sodium ion transmembrane transport"/>
    <property type="evidence" value="ECO:0007669"/>
    <property type="project" value="TreeGrafter"/>
</dbReference>
<keyword evidence="2" id="KW-0812">Transmembrane</keyword>
<dbReference type="Proteomes" id="UP000694920">
    <property type="component" value="Unplaced"/>
</dbReference>
<dbReference type="KEGG" id="ccin:107269420"/>
<protein>
    <submittedName>
        <fullName evidence="5">LOW QUALITY PROTEIN: potassium/sodium hyperpolarization-activated cyclic nucleotide-gated channel 1</fullName>
    </submittedName>
</protein>
<dbReference type="Gene3D" id="1.10.287.70">
    <property type="match status" value="1"/>
</dbReference>
<dbReference type="SMART" id="SM00100">
    <property type="entry name" value="cNMP"/>
    <property type="match status" value="1"/>
</dbReference>